<sequence>MKTTFYKYSVFALIVGLMINATSFAQETSADNYRMLFYFKTLKQADNSRTLEVSFIARNKKDRKDKVPVYDAEIKFYNVLNDEELLLGKSKTNNEGIAQITLPESQDYLIDEDGYINLKAYFEETDAIDEQEETLSVQNLRLELDLKEIDSVKTVLVNAFVLDSLGSKIAIEEADVIISVNGMISKMPIEEGTIEEGEFEFEMPTDIPGDVDGNFIVYAIIEDHDEYGNVIQEKSINWGVYNKQEVEESNTLWSEAAPIWMYIVLTILLVGVWANYAYTIKNLFKIKKEGKALEMNTENQ</sequence>
<protein>
    <recommendedName>
        <fullName evidence="5">DUF916 domain-containing protein</fullName>
    </recommendedName>
</protein>
<dbReference type="RefSeq" id="WP_147767689.1">
    <property type="nucleotide sequence ID" value="NZ_VRKQ01000010.1"/>
</dbReference>
<feature type="transmembrane region" description="Helical" evidence="1">
    <location>
        <begin position="259"/>
        <end position="278"/>
    </location>
</feature>
<evidence type="ECO:0000313" key="3">
    <source>
        <dbReference type="EMBL" id="TXG36764.1"/>
    </source>
</evidence>
<dbReference type="AlphaFoldDB" id="A0A5C7GGN6"/>
<comment type="caution">
    <text evidence="3">The sequence shown here is derived from an EMBL/GenBank/DDBJ whole genome shotgun (WGS) entry which is preliminary data.</text>
</comment>
<name>A0A5C7GGN6_9FLAO</name>
<accession>A0A5C7GGN6</accession>
<reference evidence="3 4" key="1">
    <citation type="submission" date="2019-08" db="EMBL/GenBank/DDBJ databases">
        <title>Seonamhaeicola sediminis sp. nov., isolated from marine sediment.</title>
        <authorList>
            <person name="Cao W.R."/>
        </authorList>
    </citation>
    <scope>NUCLEOTIDE SEQUENCE [LARGE SCALE GENOMIC DNA]</scope>
    <source>
        <strain evidence="3 4">1505</strain>
    </source>
</reference>
<dbReference type="Proteomes" id="UP000321080">
    <property type="component" value="Unassembled WGS sequence"/>
</dbReference>
<feature type="signal peptide" evidence="2">
    <location>
        <begin position="1"/>
        <end position="25"/>
    </location>
</feature>
<dbReference type="OrthoDB" id="1417239at2"/>
<evidence type="ECO:0000256" key="2">
    <source>
        <dbReference type="SAM" id="SignalP"/>
    </source>
</evidence>
<feature type="chain" id="PRO_5022916653" description="DUF916 domain-containing protein" evidence="2">
    <location>
        <begin position="26"/>
        <end position="300"/>
    </location>
</feature>
<evidence type="ECO:0008006" key="5">
    <source>
        <dbReference type="Google" id="ProtNLM"/>
    </source>
</evidence>
<dbReference type="EMBL" id="VRKQ01000010">
    <property type="protein sequence ID" value="TXG36764.1"/>
    <property type="molecule type" value="Genomic_DNA"/>
</dbReference>
<keyword evidence="1" id="KW-0812">Transmembrane</keyword>
<gene>
    <name evidence="3" type="ORF">FUA22_09295</name>
</gene>
<proteinExistence type="predicted"/>
<organism evidence="3 4">
    <name type="scientific">Seonamhaeicola maritimus</name>
    <dbReference type="NCBI Taxonomy" id="2591822"/>
    <lineage>
        <taxon>Bacteria</taxon>
        <taxon>Pseudomonadati</taxon>
        <taxon>Bacteroidota</taxon>
        <taxon>Flavobacteriia</taxon>
        <taxon>Flavobacteriales</taxon>
        <taxon>Flavobacteriaceae</taxon>
    </lineage>
</organism>
<keyword evidence="2" id="KW-0732">Signal</keyword>
<evidence type="ECO:0000313" key="4">
    <source>
        <dbReference type="Proteomes" id="UP000321080"/>
    </source>
</evidence>
<keyword evidence="1" id="KW-0472">Membrane</keyword>
<keyword evidence="4" id="KW-1185">Reference proteome</keyword>
<keyword evidence="1" id="KW-1133">Transmembrane helix</keyword>
<evidence type="ECO:0000256" key="1">
    <source>
        <dbReference type="SAM" id="Phobius"/>
    </source>
</evidence>